<evidence type="ECO:0000313" key="1">
    <source>
        <dbReference type="EMBL" id="DAD76629.1"/>
    </source>
</evidence>
<sequence length="88" mass="9915">MYTGSFAASLKGIAYTRGFVIFTRVRVNKHIPPFTGECFSLFPFAGFICCGPCWLGMSACLPHGWQATVRFRYAAQRCLKDCMEKFSL</sequence>
<name>A0A8S5M2W9_9CAUD</name>
<accession>A0A8S5M2W9</accession>
<proteinExistence type="predicted"/>
<dbReference type="EMBL" id="BK014806">
    <property type="protein sequence ID" value="DAD76629.1"/>
    <property type="molecule type" value="Genomic_DNA"/>
</dbReference>
<reference evidence="1" key="1">
    <citation type="journal article" date="2021" name="Proc. Natl. Acad. Sci. U.S.A.">
        <title>A Catalog of Tens of Thousands of Viruses from Human Metagenomes Reveals Hidden Associations with Chronic Diseases.</title>
        <authorList>
            <person name="Tisza M.J."/>
            <person name="Buck C.B."/>
        </authorList>
    </citation>
    <scope>NUCLEOTIDE SEQUENCE</scope>
    <source>
        <strain evidence="1">CtOVO10</strain>
    </source>
</reference>
<organism evidence="1">
    <name type="scientific">Siphoviridae sp. ctOVO10</name>
    <dbReference type="NCBI Taxonomy" id="2826311"/>
    <lineage>
        <taxon>Viruses</taxon>
        <taxon>Duplodnaviria</taxon>
        <taxon>Heunggongvirae</taxon>
        <taxon>Uroviricota</taxon>
        <taxon>Caudoviricetes</taxon>
    </lineage>
</organism>
<protein>
    <submittedName>
        <fullName evidence="1">Uncharacterized protein</fullName>
    </submittedName>
</protein>